<evidence type="ECO:0000313" key="3">
    <source>
        <dbReference type="EMBL" id="RBP09715.1"/>
    </source>
</evidence>
<feature type="active site" description="Proton acceptor" evidence="2">
    <location>
        <position position="72"/>
    </location>
</feature>
<dbReference type="NCBIfam" id="TIGR00055">
    <property type="entry name" value="uppS"/>
    <property type="match status" value="1"/>
</dbReference>
<dbReference type="InterPro" id="IPR036424">
    <property type="entry name" value="UPP_synth-like_sf"/>
</dbReference>
<dbReference type="AlphaFoldDB" id="A0A366F7M5"/>
<feature type="binding site" evidence="2">
    <location>
        <position position="37"/>
    </location>
    <ligand>
        <name>substrate</name>
    </ligand>
</feature>
<dbReference type="GO" id="GO:0008834">
    <property type="term" value="F:ditrans,polycis-undecaprenyl-diphosphate synthase [(2E,6E)-farnesyl-diphosphate specific] activity"/>
    <property type="evidence" value="ECO:0007669"/>
    <property type="project" value="TreeGrafter"/>
</dbReference>
<gene>
    <name evidence="3" type="ORF">DFR50_12160</name>
</gene>
<evidence type="ECO:0000313" key="4">
    <source>
        <dbReference type="Proteomes" id="UP000253529"/>
    </source>
</evidence>
<dbReference type="OrthoDB" id="4191603at2"/>
<feature type="binding site" evidence="2">
    <location>
        <begin position="25"/>
        <end position="28"/>
    </location>
    <ligand>
        <name>substrate</name>
    </ligand>
</feature>
<name>A0A366F7M5_9HYPH</name>
<protein>
    <recommendedName>
        <fullName evidence="2">Isoprenyl transferase</fullName>
        <ecNumber evidence="2">2.5.1.-</ecNumber>
    </recommendedName>
</protein>
<keyword evidence="4" id="KW-1185">Reference proteome</keyword>
<accession>A0A366F7M5</accession>
<comment type="cofactor">
    <cofactor evidence="2">
        <name>Mg(2+)</name>
        <dbReference type="ChEBI" id="CHEBI:18420"/>
    </cofactor>
    <text evidence="2">Binds 2 magnesium ions per subunit.</text>
</comment>
<dbReference type="EMBL" id="QNRK01000021">
    <property type="protein sequence ID" value="RBP09715.1"/>
    <property type="molecule type" value="Genomic_DNA"/>
</dbReference>
<dbReference type="NCBIfam" id="NF011405">
    <property type="entry name" value="PRK14830.1"/>
    <property type="match status" value="1"/>
</dbReference>
<organism evidence="3 4">
    <name type="scientific">Roseiarcus fermentans</name>
    <dbReference type="NCBI Taxonomy" id="1473586"/>
    <lineage>
        <taxon>Bacteria</taxon>
        <taxon>Pseudomonadati</taxon>
        <taxon>Pseudomonadota</taxon>
        <taxon>Alphaproteobacteria</taxon>
        <taxon>Hyphomicrobiales</taxon>
        <taxon>Roseiarcaceae</taxon>
        <taxon>Roseiarcus</taxon>
    </lineage>
</organism>
<dbReference type="FunFam" id="3.40.1180.10:FF:000001">
    <property type="entry name" value="(2E,6E)-farnesyl-diphosphate-specific ditrans,polycis-undecaprenyl-diphosphate synthase"/>
    <property type="match status" value="1"/>
</dbReference>
<feature type="binding site" evidence="2">
    <location>
        <position position="75"/>
    </location>
    <ligand>
        <name>substrate</name>
    </ligand>
</feature>
<dbReference type="InterPro" id="IPR018520">
    <property type="entry name" value="UPP_synth-like_CS"/>
</dbReference>
<feature type="binding site" evidence="2">
    <location>
        <position position="24"/>
    </location>
    <ligand>
        <name>Mg(2+)</name>
        <dbReference type="ChEBI" id="CHEBI:18420"/>
    </ligand>
</feature>
<dbReference type="Proteomes" id="UP000253529">
    <property type="component" value="Unassembled WGS sequence"/>
</dbReference>
<feature type="binding site" evidence="2">
    <location>
        <begin position="198"/>
        <end position="200"/>
    </location>
    <ligand>
        <name>substrate</name>
    </ligand>
</feature>
<keyword evidence="2" id="KW-0479">Metal-binding</keyword>
<comment type="subunit">
    <text evidence="2">Homodimer.</text>
</comment>
<dbReference type="GO" id="GO:0016094">
    <property type="term" value="P:polyprenol biosynthetic process"/>
    <property type="evidence" value="ECO:0007669"/>
    <property type="project" value="TreeGrafter"/>
</dbReference>
<dbReference type="RefSeq" id="WP_113890727.1">
    <property type="nucleotide sequence ID" value="NZ_QNRK01000021.1"/>
</dbReference>
<dbReference type="HAMAP" id="MF_01139">
    <property type="entry name" value="ISPT"/>
    <property type="match status" value="1"/>
</dbReference>
<keyword evidence="2" id="KW-0460">Magnesium</keyword>
<dbReference type="GO" id="GO:0000287">
    <property type="term" value="F:magnesium ion binding"/>
    <property type="evidence" value="ECO:0007669"/>
    <property type="project" value="UniProtKB-UniRule"/>
</dbReference>
<feature type="binding site" evidence="2">
    <location>
        <position position="211"/>
    </location>
    <ligand>
        <name>Mg(2+)</name>
        <dbReference type="ChEBI" id="CHEBI:18420"/>
    </ligand>
</feature>
<comment type="function">
    <text evidence="2">Catalyzes the condensation of isopentenyl diphosphate (IPP) with allylic pyrophosphates generating different type of terpenoids.</text>
</comment>
<reference evidence="3 4" key="1">
    <citation type="submission" date="2018-06" db="EMBL/GenBank/DDBJ databases">
        <title>Genomic Encyclopedia of Type Strains, Phase IV (KMG-IV): sequencing the most valuable type-strain genomes for metagenomic binning, comparative biology and taxonomic classification.</title>
        <authorList>
            <person name="Goeker M."/>
        </authorList>
    </citation>
    <scope>NUCLEOTIDE SEQUENCE [LARGE SCALE GENOMIC DNA]</scope>
    <source>
        <strain evidence="3 4">DSM 24875</strain>
    </source>
</reference>
<sequence length="254" mass="28504">MPFARSPAGPRSDQTPAHVAIIMDGNGRWAKARGLPRFEGHRRGVEAVRRAVRSAIDHDVRFLTIYTFSSENWRRPADEVALLMGLLKRFIRVDLAELHKNFVRVRVIGEREGLPPDILALLEEAEQLTRDNCGLTLVVAFNYGSRHEIVSAARRLAEDVRQGRIDPDAISDEDFAARLDSADIPDPDLIIRTSGEMRLSNFLLWQAAYAELVFLPILWPDFDDAAFVAALEQYAARERRFGAVVHTTAAMTAS</sequence>
<dbReference type="PANTHER" id="PTHR10291:SF0">
    <property type="entry name" value="DEHYDRODOLICHYL DIPHOSPHATE SYNTHASE 2"/>
    <property type="match status" value="1"/>
</dbReference>
<comment type="similarity">
    <text evidence="2">Belongs to the UPP synthase family.</text>
</comment>
<dbReference type="PROSITE" id="PS01066">
    <property type="entry name" value="UPP_SYNTHASE"/>
    <property type="match status" value="1"/>
</dbReference>
<keyword evidence="1 2" id="KW-0808">Transferase</keyword>
<dbReference type="GO" id="GO:0005829">
    <property type="term" value="C:cytosol"/>
    <property type="evidence" value="ECO:0007669"/>
    <property type="project" value="TreeGrafter"/>
</dbReference>
<feature type="binding site" evidence="2">
    <location>
        <position position="29"/>
    </location>
    <ligand>
        <name>substrate</name>
    </ligand>
</feature>
<dbReference type="InterPro" id="IPR001441">
    <property type="entry name" value="UPP_synth-like"/>
</dbReference>
<dbReference type="EC" id="2.5.1.-" evidence="2"/>
<feature type="binding site" evidence="2">
    <location>
        <position position="192"/>
    </location>
    <ligand>
        <name>substrate</name>
    </ligand>
</feature>
<dbReference type="Gene3D" id="3.40.1180.10">
    <property type="entry name" value="Decaprenyl diphosphate synthase-like"/>
    <property type="match status" value="1"/>
</dbReference>
<dbReference type="NCBIfam" id="NF011408">
    <property type="entry name" value="PRK14834.1"/>
    <property type="match status" value="1"/>
</dbReference>
<feature type="binding site" evidence="2">
    <location>
        <position position="73"/>
    </location>
    <ligand>
        <name>substrate</name>
    </ligand>
</feature>
<dbReference type="Pfam" id="PF01255">
    <property type="entry name" value="Prenyltransf"/>
    <property type="match status" value="1"/>
</dbReference>
<feature type="binding site" evidence="2">
    <location>
        <begin position="69"/>
        <end position="71"/>
    </location>
    <ligand>
        <name>substrate</name>
    </ligand>
</feature>
<feature type="binding site" evidence="2">
    <location>
        <position position="41"/>
    </location>
    <ligand>
        <name>substrate</name>
    </ligand>
</feature>
<evidence type="ECO:0000256" key="1">
    <source>
        <dbReference type="ARBA" id="ARBA00022679"/>
    </source>
</evidence>
<comment type="caution">
    <text evidence="3">The sequence shown here is derived from an EMBL/GenBank/DDBJ whole genome shotgun (WGS) entry which is preliminary data.</text>
</comment>
<proteinExistence type="inferred from homology"/>
<dbReference type="SUPFAM" id="SSF64005">
    <property type="entry name" value="Undecaprenyl diphosphate synthase"/>
    <property type="match status" value="1"/>
</dbReference>
<evidence type="ECO:0000256" key="2">
    <source>
        <dbReference type="HAMAP-Rule" id="MF_01139"/>
    </source>
</evidence>
<dbReference type="CDD" id="cd00475">
    <property type="entry name" value="Cis_IPPS"/>
    <property type="match status" value="1"/>
</dbReference>
<feature type="active site" evidence="2">
    <location>
        <position position="24"/>
    </location>
</feature>
<dbReference type="PANTHER" id="PTHR10291">
    <property type="entry name" value="DEHYDRODOLICHYL DIPHOSPHATE SYNTHASE FAMILY MEMBER"/>
    <property type="match status" value="1"/>
</dbReference>